<evidence type="ECO:0000256" key="3">
    <source>
        <dbReference type="ARBA" id="ARBA00021602"/>
    </source>
</evidence>
<sequence length="2243" mass="256857">MAPQEPVTNEETLESVKERLWSSLPSIAKLRAEVIATATAGNINNNNNNDNMMSGVDGNGKEKTTVADPSTAVRAASVPYVEMRQLLECLFMACHTNPVESDVKGGVDLMLDTPKQQEEEEEEEEKEQTVLSEEMKNKENTLYTWDDFIHFLTSVESLWLDWPDEDEKWLGVSEKLHISVLKELTECVTQDMDPFLLLAPQQVLTLQSEVAHAKTLVTPFEFFLDFVKPSEYPEIYNTLWTLFTQNEEKGTCQENLSLEKFTIFFKWFYLQVFANTTEMATEVVAKTMWLEHLNAHGVMTKKQFVEICRYMCRLYCLEKDDVKCLENFYNTSKNSHLQISEETLTAEHLLLECNTSSATRILDDPNNLYVPEELDEVKQEMQLYARDANANRIIIYGKRGIGKTSLAKALANHLNCVHLSVEDLAMEAVAKANTFEDSLGTQIIDCIDNNTTIPLSILMALVRKKINMDETLYRGYVFSDLPLFSGEENSDAIEFLNGCGIMDSFIPSTLVHLNCDDHFHQERLSVTLEERNVFYQRELDLRRAAEEDASHHQTLTDRVKHLQAIIKEYTEMSTAAAAADPNSVETETLEAAKAAAAEAETELPNALEEEAKNAEKISQKSADRTREIRELALVRMIQQSLSPDEKGNDTISIIDLPCFQSILERLQSLERCLTVGCTSLIEDSVTYIVNTLRLQPCILPNDLAEKLLQQEQEQQQQQQLGGNETGANMERDLGIARSVEDTATEMGVIPSTRWKRFCPVTFSESGVLVEGTARFGCVYRQRLYYLASEEKLQKFKANPLPYIRSIPLDGKPILLLSTIEKKDEEQFPSSNVQELIQILHEKLQLTPLEFNDFIAQWDKHRNLKGLRAQSLETRAKYELTERKLRADRFKKRRVSEKKKIKKPRPPSTGRKGRKSTVVVPEPEEEFNGWKKENNKPETLVSRIEKQISDNLDRKKTFVPILVHALGDNISMNAFDQLFGEGVLPETVIVLQYENSSTEDEETTSPLQPPTDKNTKEDSGDGTGGGNSSEVKPPMPQLSMIEKLEKGKATTSTNSENNGSESTSQTFKIHRMIVNNKDAHILAAEILQAVCPGMSPVENGILDDALEEMEEEGAEMNDDENDEEDGEEFAIGPNDPALRPGKRYLNQFGSRLDYCPVTLYEKRLLVRGNKDYCLQYEQKLYLFTSEEAMAKFERNPLRYLEIPPPQVPPRIWLVGYSRSGKKTLAKSLQEKYNVPYFAYDRKFFERCIEAARKPGGDIVEGIPISEEKGNNPYLNLAESILKDVRDFAAEQERCKKLRQEAEAEMERRAQAEQNHEEDEEEEDEEEELNEEAEARLQEQLEFESEGEEEREVRLSEAYLKIASCVTRIEPFESQGYMMVCPPFSEGDIEVMFGVGGIPEVAVQMELSTEHYRTRAMEVVAQQRAARPPKETVQTSSEEENRMKLWLEKEQRRKERELRKWRRRHIGKDDPESDPEDNSEDESPEEMNRKTTDQDNDNNDDDDDDDAIMQSIEADQTIEQEAIAEFVDAISSRFINVIQLNGDLSPNAIFRAAIRRLFKVMEHRRSLMYVAQVIRYDEAIKMLESGGANLSYFRYTDPVSLYDERHGVRRVCKWMPNGSVELSEPTEEVGLNGVNGNKRKNKDKLHEGEEEEEDEDEGEYDEEEETENSENSGNKHSQKQRPQDEKEKAMENIFPDLELSEVDEMSEIGTEEMEEVHETYERRKRREWLRKSPRVALFCGRLYFFENDADLLRYLHDPQLFVQQPPPLPEPQNKTVISVYEMIDNQRNEEGVKERTTAHHMAFNLHSYLISIPKLLSWAATHKPLLSLSQEAINAVITGIASESLITELLSHRLNGADVRSKGAVLLNLPRSSEQYNTLLERELRVEKVFQFDDIYENITKVIKSTATVDVPFSAPRNSIAALAEITRYIDVFKMNEGRAILSILRGFPMNMNNLYYTTKEIETHLSSYQWFCPYNWSLNGDLVDQSKSRCYGAVYLGNFYFFSSEEYLQRFLLHPAEITVSPGLKPLPDALPSRVPPSSTYKLELLGCCPVTLYDTRNNKGLRGVLEPLAKNGDINCIVEYKGLYYALLDEVALERFMLRPWQYVEGAQLPPPRKIPLAEGKTMSTIGEEEYMRRILYDPVARALIAVAESRPKYPGLSLEESALKFMALHMKCFNDKNTTIQAEQYKDNFEVFRKRSTLYRTMTEVSQEDAHSEKFTDLCSEWVKATDTKNDNVTPLIRLRPV</sequence>
<feature type="compositionally biased region" description="Acidic residues" evidence="10">
    <location>
        <begin position="1492"/>
        <end position="1504"/>
    </location>
</feature>
<organism evidence="11 12">
    <name type="scientific">Trypanosoma theileri</name>
    <dbReference type="NCBI Taxonomy" id="67003"/>
    <lineage>
        <taxon>Eukaryota</taxon>
        <taxon>Discoba</taxon>
        <taxon>Euglenozoa</taxon>
        <taxon>Kinetoplastea</taxon>
        <taxon>Metakinetoplastina</taxon>
        <taxon>Trypanosomatida</taxon>
        <taxon>Trypanosomatidae</taxon>
        <taxon>Trypanosoma</taxon>
    </lineage>
</organism>
<dbReference type="VEuPathDB" id="TriTrypDB:TM35_000342200"/>
<dbReference type="STRING" id="67003.A0A1X0NM80"/>
<feature type="region of interest" description="Disordered" evidence="10">
    <location>
        <begin position="891"/>
        <end position="930"/>
    </location>
</feature>
<evidence type="ECO:0000256" key="7">
    <source>
        <dbReference type="ARBA" id="ARBA00023212"/>
    </source>
</evidence>
<dbReference type="InterPro" id="IPR021897">
    <property type="entry name" value="FAP206"/>
</dbReference>
<evidence type="ECO:0000313" key="12">
    <source>
        <dbReference type="Proteomes" id="UP000192257"/>
    </source>
</evidence>
<keyword evidence="5" id="KW-0970">Cilium biogenesis/degradation</keyword>
<feature type="coiled-coil region" evidence="9">
    <location>
        <begin position="582"/>
        <end position="609"/>
    </location>
</feature>
<dbReference type="EMBL" id="NBCO01000034">
    <property type="protein sequence ID" value="ORC85608.1"/>
    <property type="molecule type" value="Genomic_DNA"/>
</dbReference>
<accession>A0A1X0NM80</accession>
<dbReference type="PANTHER" id="PTHR21442:SF0">
    <property type="entry name" value="CILIA- AND FLAGELLA-ASSOCIATED PROTEIN 206"/>
    <property type="match status" value="1"/>
</dbReference>
<dbReference type="GO" id="GO:0030030">
    <property type="term" value="P:cell projection organization"/>
    <property type="evidence" value="ECO:0007669"/>
    <property type="project" value="UniProtKB-KW"/>
</dbReference>
<dbReference type="Proteomes" id="UP000192257">
    <property type="component" value="Unassembled WGS sequence"/>
</dbReference>
<proteinExistence type="inferred from homology"/>
<gene>
    <name evidence="11" type="ORF">TM35_000342200</name>
</gene>
<dbReference type="OrthoDB" id="439792at2759"/>
<feature type="compositionally biased region" description="Acidic residues" evidence="10">
    <location>
        <begin position="1646"/>
        <end position="1666"/>
    </location>
</feature>
<keyword evidence="6" id="KW-0969">Cilium</keyword>
<feature type="region of interest" description="Disordered" evidence="10">
    <location>
        <begin position="1299"/>
        <end position="1333"/>
    </location>
</feature>
<dbReference type="PANTHER" id="PTHR21442">
    <property type="entry name" value="CILIA- AND FLAGELLA-ASSOCIATED PROTEIN 206"/>
    <property type="match status" value="1"/>
</dbReference>
<dbReference type="InterPro" id="IPR008533">
    <property type="entry name" value="DUF815"/>
</dbReference>
<feature type="region of interest" description="Disordered" evidence="10">
    <location>
        <begin position="1418"/>
        <end position="1440"/>
    </location>
</feature>
<evidence type="ECO:0000256" key="1">
    <source>
        <dbReference type="ARBA" id="ARBA00004430"/>
    </source>
</evidence>
<evidence type="ECO:0000256" key="2">
    <source>
        <dbReference type="ARBA" id="ARBA00010500"/>
    </source>
</evidence>
<evidence type="ECO:0000256" key="8">
    <source>
        <dbReference type="ARBA" id="ARBA00023273"/>
    </source>
</evidence>
<dbReference type="InterPro" id="IPR027417">
    <property type="entry name" value="P-loop_NTPase"/>
</dbReference>
<feature type="region of interest" description="Disordered" evidence="10">
    <location>
        <begin position="1045"/>
        <end position="1064"/>
    </location>
</feature>
<reference evidence="11 12" key="1">
    <citation type="submission" date="2017-03" db="EMBL/GenBank/DDBJ databases">
        <title>An alternative strategy for trypanosome survival in the mammalian bloodstream revealed through genome and transcriptome analysis of the ubiquitous bovine parasite Trypanosoma (Megatrypanum) theileri.</title>
        <authorList>
            <person name="Kelly S."/>
            <person name="Ivens A."/>
            <person name="Mott A."/>
            <person name="O'Neill E."/>
            <person name="Emms D."/>
            <person name="Macleod O."/>
            <person name="Voorheis P."/>
            <person name="Matthews J."/>
            <person name="Matthews K."/>
            <person name="Carrington M."/>
        </authorList>
    </citation>
    <scope>NUCLEOTIDE SEQUENCE [LARGE SCALE GENOMIC DNA]</scope>
    <source>
        <strain evidence="11">Edinburgh</strain>
    </source>
</reference>
<protein>
    <recommendedName>
        <fullName evidence="3">Cilia- and flagella-associated protein 206</fullName>
    </recommendedName>
</protein>
<evidence type="ECO:0000256" key="10">
    <source>
        <dbReference type="SAM" id="MobiDB-lite"/>
    </source>
</evidence>
<dbReference type="GO" id="GO:0036064">
    <property type="term" value="C:ciliary basal body"/>
    <property type="evidence" value="ECO:0007669"/>
    <property type="project" value="TreeGrafter"/>
</dbReference>
<evidence type="ECO:0000256" key="5">
    <source>
        <dbReference type="ARBA" id="ARBA00022794"/>
    </source>
</evidence>
<feature type="region of interest" description="Disordered" evidence="10">
    <location>
        <begin position="1464"/>
        <end position="1504"/>
    </location>
</feature>
<comment type="subcellular location">
    <subcellularLocation>
        <location evidence="1">Cytoplasm</location>
        <location evidence="1">Cytoskeleton</location>
        <location evidence="1">Cilium axoneme</location>
    </subcellularLocation>
</comment>
<dbReference type="RefSeq" id="XP_028879674.1">
    <property type="nucleotide sequence ID" value="XM_029029118.1"/>
</dbReference>
<dbReference type="GO" id="GO:0003356">
    <property type="term" value="P:regulation of cilium beat frequency"/>
    <property type="evidence" value="ECO:0007669"/>
    <property type="project" value="TreeGrafter"/>
</dbReference>
<dbReference type="GeneID" id="39988898"/>
<comment type="caution">
    <text evidence="11">The sequence shown here is derived from an EMBL/GenBank/DDBJ whole genome shotgun (WGS) entry which is preliminary data.</text>
</comment>
<feature type="compositionally biased region" description="Acidic residues" evidence="10">
    <location>
        <begin position="1109"/>
        <end position="1127"/>
    </location>
</feature>
<evidence type="ECO:0000256" key="4">
    <source>
        <dbReference type="ARBA" id="ARBA00022490"/>
    </source>
</evidence>
<dbReference type="Pfam" id="PF05673">
    <property type="entry name" value="DUF815"/>
    <property type="match status" value="1"/>
</dbReference>
<feature type="compositionally biased region" description="Basic residues" evidence="10">
    <location>
        <begin position="891"/>
        <end position="914"/>
    </location>
</feature>
<keyword evidence="9" id="KW-0175">Coiled coil</keyword>
<feature type="compositionally biased region" description="Basic and acidic residues" evidence="10">
    <location>
        <begin position="1299"/>
        <end position="1313"/>
    </location>
</feature>
<name>A0A1X0NM80_9TRYP</name>
<feature type="compositionally biased region" description="Acidic residues" evidence="10">
    <location>
        <begin position="1469"/>
        <end position="1483"/>
    </location>
</feature>
<feature type="region of interest" description="Disordered" evidence="10">
    <location>
        <begin position="1109"/>
        <end position="1135"/>
    </location>
</feature>
<dbReference type="Gene3D" id="3.40.50.300">
    <property type="entry name" value="P-loop containing nucleotide triphosphate hydrolases"/>
    <property type="match status" value="2"/>
</dbReference>
<feature type="compositionally biased region" description="Low complexity" evidence="10">
    <location>
        <begin position="1049"/>
        <end position="1064"/>
    </location>
</feature>
<dbReference type="SUPFAM" id="SSF52540">
    <property type="entry name" value="P-loop containing nucleoside triphosphate hydrolases"/>
    <property type="match status" value="2"/>
</dbReference>
<evidence type="ECO:0000313" key="11">
    <source>
        <dbReference type="EMBL" id="ORC85608.1"/>
    </source>
</evidence>
<comment type="similarity">
    <text evidence="2">Belongs to the CFAP206 family.</text>
</comment>
<keyword evidence="7" id="KW-0206">Cytoskeleton</keyword>
<feature type="compositionally biased region" description="Acidic residues" evidence="10">
    <location>
        <begin position="1314"/>
        <end position="1330"/>
    </location>
</feature>
<keyword evidence="8" id="KW-0966">Cell projection</keyword>
<dbReference type="CDD" id="cd02019">
    <property type="entry name" value="NK"/>
    <property type="match status" value="1"/>
</dbReference>
<feature type="region of interest" description="Disordered" evidence="10">
    <location>
        <begin position="1623"/>
        <end position="1685"/>
    </location>
</feature>
<dbReference type="GO" id="GO:0005930">
    <property type="term" value="C:axoneme"/>
    <property type="evidence" value="ECO:0007669"/>
    <property type="project" value="UniProtKB-SubCell"/>
</dbReference>
<feature type="region of interest" description="Disordered" evidence="10">
    <location>
        <begin position="994"/>
        <end position="1036"/>
    </location>
</feature>
<evidence type="ECO:0000256" key="6">
    <source>
        <dbReference type="ARBA" id="ARBA00023069"/>
    </source>
</evidence>
<evidence type="ECO:0000256" key="9">
    <source>
        <dbReference type="SAM" id="Coils"/>
    </source>
</evidence>
<keyword evidence="12" id="KW-1185">Reference proteome</keyword>
<keyword evidence="4" id="KW-0963">Cytoplasm</keyword>